<protein>
    <submittedName>
        <fullName evidence="1">Histidine phosphatase family protein</fullName>
    </submittedName>
</protein>
<evidence type="ECO:0000313" key="1">
    <source>
        <dbReference type="EMBL" id="MFC5628981.1"/>
    </source>
</evidence>
<dbReference type="InterPro" id="IPR050275">
    <property type="entry name" value="PGM_Phosphatase"/>
</dbReference>
<dbReference type="InterPro" id="IPR029033">
    <property type="entry name" value="His_PPase_superfam"/>
</dbReference>
<evidence type="ECO:0000313" key="2">
    <source>
        <dbReference type="Proteomes" id="UP001596143"/>
    </source>
</evidence>
<dbReference type="Gene3D" id="3.40.50.1240">
    <property type="entry name" value="Phosphoglycerate mutase-like"/>
    <property type="match status" value="1"/>
</dbReference>
<dbReference type="RefSeq" id="WP_270895484.1">
    <property type="nucleotide sequence ID" value="NZ_JBHSPF010000045.1"/>
</dbReference>
<keyword evidence="2" id="KW-1185">Reference proteome</keyword>
<dbReference type="CDD" id="cd07067">
    <property type="entry name" value="HP_PGM_like"/>
    <property type="match status" value="1"/>
</dbReference>
<dbReference type="Proteomes" id="UP001596143">
    <property type="component" value="Unassembled WGS sequence"/>
</dbReference>
<proteinExistence type="predicted"/>
<dbReference type="SMART" id="SM00855">
    <property type="entry name" value="PGAM"/>
    <property type="match status" value="1"/>
</dbReference>
<dbReference type="PANTHER" id="PTHR48100">
    <property type="entry name" value="BROAD-SPECIFICITY PHOSPHATASE YOR283W-RELATED"/>
    <property type="match status" value="1"/>
</dbReference>
<dbReference type="PANTHER" id="PTHR48100:SF1">
    <property type="entry name" value="HISTIDINE PHOSPHATASE FAMILY PROTEIN-RELATED"/>
    <property type="match status" value="1"/>
</dbReference>
<organism evidence="1 2">
    <name type="scientific">Aliibacillus thermotolerans</name>
    <dbReference type="NCBI Taxonomy" id="1834418"/>
    <lineage>
        <taxon>Bacteria</taxon>
        <taxon>Bacillati</taxon>
        <taxon>Bacillota</taxon>
        <taxon>Bacilli</taxon>
        <taxon>Bacillales</taxon>
        <taxon>Bacillaceae</taxon>
        <taxon>Aliibacillus</taxon>
    </lineage>
</organism>
<dbReference type="Pfam" id="PF00300">
    <property type="entry name" value="His_Phos_1"/>
    <property type="match status" value="1"/>
</dbReference>
<accession>A0ABW0UAE9</accession>
<dbReference type="EMBL" id="JBHSPF010000045">
    <property type="protein sequence ID" value="MFC5628981.1"/>
    <property type="molecule type" value="Genomic_DNA"/>
</dbReference>
<dbReference type="InterPro" id="IPR013078">
    <property type="entry name" value="His_Pase_superF_clade-1"/>
</dbReference>
<dbReference type="SUPFAM" id="SSF53254">
    <property type="entry name" value="Phosphoglycerate mutase-like"/>
    <property type="match status" value="1"/>
</dbReference>
<name>A0ABW0UAE9_9BACI</name>
<comment type="caution">
    <text evidence="1">The sequence shown here is derived from an EMBL/GenBank/DDBJ whole genome shotgun (WGS) entry which is preliminary data.</text>
</comment>
<sequence>MVRERTVYFLRHGMTEANVKRQYVGWLDPPILCSEIERLKQGNGMEHIKAVFSSDLERAYTTATVMFPKASVTTCWQLRELSFGDFEGKTYDDLKDDSEYQTWLDHRQATAPPGGESLSVFHERIRFIWKKMMEETKETSVAIVTHSGWIREWCRLFGNHLIAEEKLWKLPFGGGICGKFVRKKGEWQCMSLREVHITEKKCG</sequence>
<reference evidence="2" key="1">
    <citation type="journal article" date="2019" name="Int. J. Syst. Evol. Microbiol.">
        <title>The Global Catalogue of Microorganisms (GCM) 10K type strain sequencing project: providing services to taxonomists for standard genome sequencing and annotation.</title>
        <authorList>
            <consortium name="The Broad Institute Genomics Platform"/>
            <consortium name="The Broad Institute Genome Sequencing Center for Infectious Disease"/>
            <person name="Wu L."/>
            <person name="Ma J."/>
        </authorList>
    </citation>
    <scope>NUCLEOTIDE SEQUENCE [LARGE SCALE GENOMIC DNA]</scope>
    <source>
        <strain evidence="2">CGMCC 1.15790</strain>
    </source>
</reference>
<gene>
    <name evidence="1" type="ORF">ACFPTR_08860</name>
</gene>